<dbReference type="Proteomes" id="UP000019184">
    <property type="component" value="Unassembled WGS sequence"/>
</dbReference>
<proteinExistence type="predicted"/>
<sequence length="98" mass="11590">MVKHRGGLYPSRLYLISFRSQYRPYDSECISINGEAKHESDAALLITFKAFSCDFSTKFFNLIFCTFNPNIWRRIACLPEVNFFSVDFLFHKEPLFFK</sequence>
<evidence type="ECO:0000313" key="2">
    <source>
        <dbReference type="Proteomes" id="UP000019184"/>
    </source>
</evidence>
<accession>A0A7U7GDC4</accession>
<evidence type="ECO:0000313" key="1">
    <source>
        <dbReference type="EMBL" id="CDH45719.1"/>
    </source>
</evidence>
<dbReference type="AlphaFoldDB" id="A0A7U7GDC4"/>
<protein>
    <submittedName>
        <fullName evidence="1">Uncharacterized protein</fullName>
    </submittedName>
</protein>
<organism evidence="1 2">
    <name type="scientific">Candidatus Contendobacter odensis Run_B_J11</name>
    <dbReference type="NCBI Taxonomy" id="1400861"/>
    <lineage>
        <taxon>Bacteria</taxon>
        <taxon>Pseudomonadati</taxon>
        <taxon>Pseudomonadota</taxon>
        <taxon>Gammaproteobacteria</taxon>
        <taxon>Candidatus Competibacteraceae</taxon>
        <taxon>Candidatus Contendibacter</taxon>
    </lineage>
</organism>
<dbReference type="EMBL" id="CBTK010000202">
    <property type="protein sequence ID" value="CDH45719.1"/>
    <property type="molecule type" value="Genomic_DNA"/>
</dbReference>
<keyword evidence="2" id="KW-1185">Reference proteome</keyword>
<gene>
    <name evidence="1" type="ORF">BN874_2800001</name>
</gene>
<reference evidence="1 2" key="1">
    <citation type="journal article" date="2014" name="ISME J.">
        <title>Candidatus Competibacter-lineage genomes retrieved from metagenomes reveal functional metabolic diversity.</title>
        <authorList>
            <person name="McIlroy S.J."/>
            <person name="Albertsen M."/>
            <person name="Andresen E.K."/>
            <person name="Saunders A.M."/>
            <person name="Kristiansen R."/>
            <person name="Stokholm-Bjerregaard M."/>
            <person name="Nielsen K.L."/>
            <person name="Nielsen P.H."/>
        </authorList>
    </citation>
    <scope>NUCLEOTIDE SEQUENCE [LARGE SCALE GENOMIC DNA]</scope>
    <source>
        <strain evidence="1 2">Run_B_J11</strain>
    </source>
</reference>
<comment type="caution">
    <text evidence="1">The sequence shown here is derived from an EMBL/GenBank/DDBJ whole genome shotgun (WGS) entry which is preliminary data.</text>
</comment>
<name>A0A7U7GDC4_9GAMM</name>